<protein>
    <submittedName>
        <fullName evidence="3">Glycosyltransferase, GT2 family</fullName>
    </submittedName>
</protein>
<feature type="domain" description="Glycosyltransferase 2-like" evidence="2">
    <location>
        <begin position="5"/>
        <end position="145"/>
    </location>
</feature>
<dbReference type="CDD" id="cd00761">
    <property type="entry name" value="Glyco_tranf_GTA_type"/>
    <property type="match status" value="1"/>
</dbReference>
<keyword evidence="1" id="KW-1133">Transmembrane helix</keyword>
<dbReference type="SUPFAM" id="SSF53448">
    <property type="entry name" value="Nucleotide-diphospho-sugar transferases"/>
    <property type="match status" value="1"/>
</dbReference>
<dbReference type="EMBL" id="FOEI01000001">
    <property type="protein sequence ID" value="SEP54887.1"/>
    <property type="molecule type" value="Genomic_DNA"/>
</dbReference>
<dbReference type="Gene3D" id="3.90.550.10">
    <property type="entry name" value="Spore Coat Polysaccharide Biosynthesis Protein SpsA, Chain A"/>
    <property type="match status" value="1"/>
</dbReference>
<dbReference type="RefSeq" id="WP_091463560.1">
    <property type="nucleotide sequence ID" value="NZ_FOEI01000001.1"/>
</dbReference>
<evidence type="ECO:0000259" key="2">
    <source>
        <dbReference type="Pfam" id="PF00535"/>
    </source>
</evidence>
<evidence type="ECO:0000313" key="4">
    <source>
        <dbReference type="Proteomes" id="UP000198648"/>
    </source>
</evidence>
<dbReference type="STRING" id="1299341.SAMN05444005_10181"/>
<dbReference type="OrthoDB" id="1143197at2"/>
<keyword evidence="1" id="KW-0812">Transmembrane</keyword>
<feature type="transmembrane region" description="Helical" evidence="1">
    <location>
        <begin position="253"/>
        <end position="272"/>
    </location>
</feature>
<sequence length="294" mass="34658">MTKFSFLIVTKNRAEELAFTLDKIYKMIDVNVHEVLVFIDGCETTELIKENFPWVKWFGVAKSIGASPARNMLYKNAVGTILIGLDDDAHPISNNFIEKCTTLFHDNPKLGIIAFQEVTGEFLSDSLALEKAEKEFIQFQTNNFVGCGFALKNEVYKKTNGFPLWIDIYGEEICLAIEVLDADFEILYDNSIIVNHRINKEVRNQQGKYYFRFKKQLKNTIFFYLVYRKFPLKKIFKTLFHNFNKYALKDFTYFKLFWLALFEALYNLFFVLKFRKPVKNETLQKFKNLQDLKF</sequence>
<dbReference type="Pfam" id="PF00535">
    <property type="entry name" value="Glycos_transf_2"/>
    <property type="match status" value="1"/>
</dbReference>
<keyword evidence="1" id="KW-0472">Membrane</keyword>
<evidence type="ECO:0000256" key="1">
    <source>
        <dbReference type="SAM" id="Phobius"/>
    </source>
</evidence>
<name>A0A1H8YRW4_9FLAO</name>
<proteinExistence type="predicted"/>
<gene>
    <name evidence="3" type="ORF">SAMN05444005_10181</name>
</gene>
<reference evidence="3 4" key="1">
    <citation type="submission" date="2016-10" db="EMBL/GenBank/DDBJ databases">
        <authorList>
            <person name="de Groot N.N."/>
        </authorList>
    </citation>
    <scope>NUCLEOTIDE SEQUENCE [LARGE SCALE GENOMIC DNA]</scope>
    <source>
        <strain evidence="3 4">DSM 27078</strain>
    </source>
</reference>
<dbReference type="InterPro" id="IPR029044">
    <property type="entry name" value="Nucleotide-diphossugar_trans"/>
</dbReference>
<keyword evidence="3" id="KW-0808">Transferase</keyword>
<dbReference type="Proteomes" id="UP000198648">
    <property type="component" value="Unassembled WGS sequence"/>
</dbReference>
<dbReference type="AlphaFoldDB" id="A0A1H8YRW4"/>
<dbReference type="InterPro" id="IPR001173">
    <property type="entry name" value="Glyco_trans_2-like"/>
</dbReference>
<evidence type="ECO:0000313" key="3">
    <source>
        <dbReference type="EMBL" id="SEP54887.1"/>
    </source>
</evidence>
<keyword evidence="4" id="KW-1185">Reference proteome</keyword>
<dbReference type="GO" id="GO:0016740">
    <property type="term" value="F:transferase activity"/>
    <property type="evidence" value="ECO:0007669"/>
    <property type="project" value="UniProtKB-KW"/>
</dbReference>
<organism evidence="3 4">
    <name type="scientific">Flavobacterium urocaniciphilum</name>
    <dbReference type="NCBI Taxonomy" id="1299341"/>
    <lineage>
        <taxon>Bacteria</taxon>
        <taxon>Pseudomonadati</taxon>
        <taxon>Bacteroidota</taxon>
        <taxon>Flavobacteriia</taxon>
        <taxon>Flavobacteriales</taxon>
        <taxon>Flavobacteriaceae</taxon>
        <taxon>Flavobacterium</taxon>
    </lineage>
</organism>
<accession>A0A1H8YRW4</accession>